<dbReference type="Proteomes" id="UP000259273">
    <property type="component" value="Unassembled WGS sequence"/>
</dbReference>
<reference evidence="1 2" key="1">
    <citation type="journal article" date="2018" name="Nat. Biotechnol.">
        <title>A standardized bacterial taxonomy based on genome phylogeny substantially revises the tree of life.</title>
        <authorList>
            <person name="Parks D.H."/>
            <person name="Chuvochina M."/>
            <person name="Waite D.W."/>
            <person name="Rinke C."/>
            <person name="Skarshewski A."/>
            <person name="Chaumeil P.A."/>
            <person name="Hugenholtz P."/>
        </authorList>
    </citation>
    <scope>NUCLEOTIDE SEQUENCE [LARGE SCALE GENOMIC DNA]</scope>
    <source>
        <strain evidence="1">UBA9158</strain>
    </source>
</reference>
<feature type="non-terminal residue" evidence="1">
    <location>
        <position position="217"/>
    </location>
</feature>
<comment type="caution">
    <text evidence="1">The sequence shown here is derived from an EMBL/GenBank/DDBJ whole genome shotgun (WGS) entry which is preliminary data.</text>
</comment>
<sequence>MTDDAGIAPDALVSLARALVAALLSEDAELAFVEETRQFVDQLGDTLTLPVTEMISIDQLDQSARRELLDVTLAELGLTLDTLDWQAEPVLARDFQNRIWSHLYQRFLTVHQVVSSHIELPAAPAEEYPRPLFSPPDSWLLLFAERGACRLLHAGGEIVLGSNGPALLLLPPESDVVLQRISGAGSCSVFSSAFFPPQRWMPWLLEDDTVTPPQPLQ</sequence>
<gene>
    <name evidence="1" type="ORF">DCP75_17270</name>
</gene>
<accession>A0A3C1KS10</accession>
<name>A0A3C1KS10_9GAMM</name>
<dbReference type="STRING" id="1121937.GCA_000423125_00640"/>
<organism evidence="1 2">
    <name type="scientific">Haliea salexigens</name>
    <dbReference type="NCBI Taxonomy" id="287487"/>
    <lineage>
        <taxon>Bacteria</taxon>
        <taxon>Pseudomonadati</taxon>
        <taxon>Pseudomonadota</taxon>
        <taxon>Gammaproteobacteria</taxon>
        <taxon>Cellvibrionales</taxon>
        <taxon>Halieaceae</taxon>
        <taxon>Haliea</taxon>
    </lineage>
</organism>
<dbReference type="AlphaFoldDB" id="A0A3C1KS10"/>
<protein>
    <submittedName>
        <fullName evidence="1">Uncharacterized protein</fullName>
    </submittedName>
</protein>
<evidence type="ECO:0000313" key="1">
    <source>
        <dbReference type="EMBL" id="HAN29437.1"/>
    </source>
</evidence>
<proteinExistence type="predicted"/>
<dbReference type="EMBL" id="DMND01000231">
    <property type="protein sequence ID" value="HAN29437.1"/>
    <property type="molecule type" value="Genomic_DNA"/>
</dbReference>
<evidence type="ECO:0000313" key="2">
    <source>
        <dbReference type="Proteomes" id="UP000259273"/>
    </source>
</evidence>